<dbReference type="GO" id="GO:0008915">
    <property type="term" value="F:lipid-A-disaccharide synthase activity"/>
    <property type="evidence" value="ECO:0007669"/>
    <property type="project" value="UniProtKB-UniRule"/>
</dbReference>
<dbReference type="PANTHER" id="PTHR30372">
    <property type="entry name" value="LIPID-A-DISACCHARIDE SYNTHASE"/>
    <property type="match status" value="1"/>
</dbReference>
<evidence type="ECO:0000256" key="3">
    <source>
        <dbReference type="ARBA" id="ARBA00020902"/>
    </source>
</evidence>
<dbReference type="EMBL" id="AP024233">
    <property type="protein sequence ID" value="BCO08360.1"/>
    <property type="molecule type" value="Genomic_DNA"/>
</dbReference>
<dbReference type="PROSITE" id="PS50828">
    <property type="entry name" value="SMR"/>
    <property type="match status" value="1"/>
</dbReference>
<dbReference type="GO" id="GO:0005543">
    <property type="term" value="F:phospholipid binding"/>
    <property type="evidence" value="ECO:0007669"/>
    <property type="project" value="TreeGrafter"/>
</dbReference>
<dbReference type="NCBIfam" id="TIGR00215">
    <property type="entry name" value="lpxB"/>
    <property type="match status" value="1"/>
</dbReference>
<name>A0A915U9G6_9BACT</name>
<dbReference type="Proteomes" id="UP001063350">
    <property type="component" value="Chromosome"/>
</dbReference>
<evidence type="ECO:0000256" key="7">
    <source>
        <dbReference type="ARBA" id="ARBA00022679"/>
    </source>
</evidence>
<comment type="function">
    <text evidence="1 10">Condensation of UDP-2,3-diacylglucosamine and 2,3-diacylglucosamine-1-phosphate to form lipid A disaccharide, a precursor of lipid A, a phosphorylated glycolipid that anchors the lipopolysaccharide to the outer membrane of the cell.</text>
</comment>
<gene>
    <name evidence="10" type="primary">lpxB</name>
    <name evidence="12" type="ORF">GF1_07360</name>
</gene>
<dbReference type="Pfam" id="PF01713">
    <property type="entry name" value="Smr"/>
    <property type="match status" value="1"/>
</dbReference>
<dbReference type="PANTHER" id="PTHR30372:SF4">
    <property type="entry name" value="LIPID-A-DISACCHARIDE SYNTHASE, MITOCHONDRIAL-RELATED"/>
    <property type="match status" value="1"/>
</dbReference>
<sequence length="503" mass="56693">MIVTGEASGDMHGARLVEAMRQRRPELSFCGMGGEALERAGVEMLYDAARISVVGLTEIMSHLGDILRARRTLIRAMETRHPALLILIDFPDFNLMLAARARKLGIPIFYYISPQVWAWRSGRVRKIGRLADRIGVILPFEKEFYARRGVEVDFVGHPLVDNVHPSMERSGFLADQGIEESRKIVGLLPGSRYREIDSLLPDFLAAARMLDHRNITFLLPRAPTISRQLLEECGVSRYQGELDIRIIEENRYDLMAACDAAIAASGTVTLELAILGVPTVTCYRLSPRTYQLGRLLIKLDHFSLVNLIGGREIIPELLQDQVTPENIAREIKPLLEDTPRRRTMLAGLTEVRDRLGSPGASERAAEIALQLLEQCVEDRRCVADRRCVEDRRQEQDLKRDDETTPVPLVIDGTLDLHAFRPEDVKEVVCEYLEECRRRDIYQVRIIHGKGKGVLRRIVHSVLEHHEQVAGFRLAGEDGGSWGATLVDLRQGEQRPASAPPDRT</sequence>
<evidence type="ECO:0000256" key="8">
    <source>
        <dbReference type="ARBA" id="ARBA00023098"/>
    </source>
</evidence>
<dbReference type="GO" id="GO:0016020">
    <property type="term" value="C:membrane"/>
    <property type="evidence" value="ECO:0007669"/>
    <property type="project" value="GOC"/>
</dbReference>
<comment type="similarity">
    <text evidence="10">Belongs to the LpxB family.</text>
</comment>
<feature type="domain" description="Smr" evidence="11">
    <location>
        <begin position="414"/>
        <end position="489"/>
    </location>
</feature>
<evidence type="ECO:0000256" key="9">
    <source>
        <dbReference type="ARBA" id="ARBA00048975"/>
    </source>
</evidence>
<evidence type="ECO:0000313" key="13">
    <source>
        <dbReference type="Proteomes" id="UP001063350"/>
    </source>
</evidence>
<dbReference type="InterPro" id="IPR002625">
    <property type="entry name" value="Smr_dom"/>
</dbReference>
<evidence type="ECO:0000256" key="5">
    <source>
        <dbReference type="ARBA" id="ARBA00022556"/>
    </source>
</evidence>
<evidence type="ECO:0000259" key="11">
    <source>
        <dbReference type="PROSITE" id="PS50828"/>
    </source>
</evidence>
<protein>
    <recommendedName>
        <fullName evidence="3 10">Lipid-A-disaccharide synthase</fullName>
        <ecNumber evidence="2 10">2.4.1.182</ecNumber>
    </recommendedName>
</protein>
<dbReference type="SMART" id="SM00463">
    <property type="entry name" value="SMR"/>
    <property type="match status" value="1"/>
</dbReference>
<keyword evidence="7 10" id="KW-0808">Transferase</keyword>
<dbReference type="EC" id="2.4.1.182" evidence="2 10"/>
<dbReference type="GO" id="GO:0009245">
    <property type="term" value="P:lipid A biosynthetic process"/>
    <property type="evidence" value="ECO:0007669"/>
    <property type="project" value="UniProtKB-UniRule"/>
</dbReference>
<dbReference type="AlphaFoldDB" id="A0A915U9G6"/>
<dbReference type="Pfam" id="PF02684">
    <property type="entry name" value="LpxB"/>
    <property type="match status" value="1"/>
</dbReference>
<evidence type="ECO:0000313" key="12">
    <source>
        <dbReference type="EMBL" id="BCO08360.1"/>
    </source>
</evidence>
<proteinExistence type="inferred from homology"/>
<dbReference type="SUPFAM" id="SSF53756">
    <property type="entry name" value="UDP-Glycosyltransferase/glycogen phosphorylase"/>
    <property type="match status" value="1"/>
</dbReference>
<dbReference type="SUPFAM" id="SSF160443">
    <property type="entry name" value="SMR domain-like"/>
    <property type="match status" value="1"/>
</dbReference>
<reference evidence="12" key="1">
    <citation type="submission" date="2020-12" db="EMBL/GenBank/DDBJ databases">
        <title>Desulfobium dissulfuricans gen. nov., sp. nov., a novel mesophilic, sulfate-reducing bacterium isolated from a deep-sea hydrothermal vent.</title>
        <authorList>
            <person name="Hashimoto Y."/>
            <person name="Tame A."/>
            <person name="Sawayama S."/>
            <person name="Miyazaki J."/>
            <person name="Takai K."/>
            <person name="Nakagawa S."/>
        </authorList>
    </citation>
    <scope>NUCLEOTIDE SEQUENCE</scope>
    <source>
        <strain evidence="12">GF1</strain>
    </source>
</reference>
<evidence type="ECO:0000256" key="10">
    <source>
        <dbReference type="HAMAP-Rule" id="MF_00392"/>
    </source>
</evidence>
<keyword evidence="13" id="KW-1185">Reference proteome</keyword>
<dbReference type="HAMAP" id="MF_00392">
    <property type="entry name" value="LpxB"/>
    <property type="match status" value="1"/>
</dbReference>
<evidence type="ECO:0000256" key="4">
    <source>
        <dbReference type="ARBA" id="ARBA00022516"/>
    </source>
</evidence>
<dbReference type="InterPro" id="IPR003835">
    <property type="entry name" value="Glyco_trans_19"/>
</dbReference>
<evidence type="ECO:0000256" key="1">
    <source>
        <dbReference type="ARBA" id="ARBA00002056"/>
    </source>
</evidence>
<dbReference type="InterPro" id="IPR036063">
    <property type="entry name" value="Smr_dom_sf"/>
</dbReference>
<comment type="pathway">
    <text evidence="10">Bacterial outer membrane biogenesis; LPS lipid A biosynthesis.</text>
</comment>
<evidence type="ECO:0000256" key="6">
    <source>
        <dbReference type="ARBA" id="ARBA00022676"/>
    </source>
</evidence>
<keyword evidence="6 10" id="KW-0328">Glycosyltransferase</keyword>
<dbReference type="Gene3D" id="3.30.1370.110">
    <property type="match status" value="1"/>
</dbReference>
<dbReference type="KEGG" id="ddu:GF1_07360"/>
<keyword evidence="8 10" id="KW-0443">Lipid metabolism</keyword>
<evidence type="ECO:0000256" key="2">
    <source>
        <dbReference type="ARBA" id="ARBA00012687"/>
    </source>
</evidence>
<accession>A0A915U9G6</accession>
<keyword evidence="5 10" id="KW-0441">Lipid A biosynthesis</keyword>
<keyword evidence="4 10" id="KW-0444">Lipid biosynthesis</keyword>
<organism evidence="12 13">
    <name type="scientific">Desulfolithobacter dissulfuricans</name>
    <dbReference type="NCBI Taxonomy" id="2795293"/>
    <lineage>
        <taxon>Bacteria</taxon>
        <taxon>Pseudomonadati</taxon>
        <taxon>Thermodesulfobacteriota</taxon>
        <taxon>Desulfobulbia</taxon>
        <taxon>Desulfobulbales</taxon>
        <taxon>Desulfobulbaceae</taxon>
        <taxon>Desulfolithobacter</taxon>
    </lineage>
</organism>
<comment type="catalytic activity">
    <reaction evidence="9 10">
        <text>a lipid X + a UDP-2-N,3-O-bis[(3R)-3-hydroxyacyl]-alpha-D-glucosamine = a lipid A disaccharide + UDP + H(+)</text>
        <dbReference type="Rhea" id="RHEA:67828"/>
        <dbReference type="ChEBI" id="CHEBI:15378"/>
        <dbReference type="ChEBI" id="CHEBI:58223"/>
        <dbReference type="ChEBI" id="CHEBI:137748"/>
        <dbReference type="ChEBI" id="CHEBI:176338"/>
        <dbReference type="ChEBI" id="CHEBI:176343"/>
        <dbReference type="EC" id="2.4.1.182"/>
    </reaction>
</comment>
<dbReference type="Gene3D" id="3.40.50.2000">
    <property type="entry name" value="Glycogen Phosphorylase B"/>
    <property type="match status" value="1"/>
</dbReference>